<dbReference type="SUPFAM" id="SSF58104">
    <property type="entry name" value="Methyl-accepting chemotaxis protein (MCP) signaling domain"/>
    <property type="match status" value="1"/>
</dbReference>
<keyword evidence="2" id="KW-0175">Coiled coil</keyword>
<dbReference type="InterPro" id="IPR000014">
    <property type="entry name" value="PAS"/>
</dbReference>
<dbReference type="InterPro" id="IPR001610">
    <property type="entry name" value="PAC"/>
</dbReference>
<proteinExistence type="predicted"/>
<dbReference type="STRING" id="265726.KY46_08170"/>
<feature type="domain" description="PAC" evidence="5">
    <location>
        <begin position="219"/>
        <end position="271"/>
    </location>
</feature>
<dbReference type="InterPro" id="IPR013655">
    <property type="entry name" value="PAS_fold_3"/>
</dbReference>
<dbReference type="SMART" id="SM00091">
    <property type="entry name" value="PAS"/>
    <property type="match status" value="2"/>
</dbReference>
<dbReference type="SMART" id="SM00283">
    <property type="entry name" value="MA"/>
    <property type="match status" value="1"/>
</dbReference>
<dbReference type="Proteomes" id="UP000033633">
    <property type="component" value="Unassembled WGS sequence"/>
</dbReference>
<reference evidence="6 7" key="1">
    <citation type="submission" date="2014-12" db="EMBL/GenBank/DDBJ databases">
        <title>Mercury Reductase activity and rhizosphere competence traits in the genome of root associated Photobacterium halotolerans MELD1.</title>
        <authorList>
            <person name="Mathew D.C."/>
            <person name="Huang C.-C."/>
        </authorList>
    </citation>
    <scope>NUCLEOTIDE SEQUENCE [LARGE SCALE GENOMIC DNA]</scope>
    <source>
        <strain evidence="6 7">MELD1</strain>
    </source>
</reference>
<dbReference type="InterPro" id="IPR004089">
    <property type="entry name" value="MCPsignal_dom"/>
</dbReference>
<dbReference type="AlphaFoldDB" id="A0A0F5VDJ2"/>
<feature type="domain" description="PAC" evidence="5">
    <location>
        <begin position="95"/>
        <end position="149"/>
    </location>
</feature>
<dbReference type="PROSITE" id="PS50111">
    <property type="entry name" value="CHEMOTAXIS_TRANSDUC_2"/>
    <property type="match status" value="1"/>
</dbReference>
<dbReference type="EMBL" id="JWYV01000005">
    <property type="protein sequence ID" value="KKD00236.1"/>
    <property type="molecule type" value="Genomic_DNA"/>
</dbReference>
<feature type="domain" description="Methyl-accepting transducer" evidence="3">
    <location>
        <begin position="258"/>
        <end position="438"/>
    </location>
</feature>
<evidence type="ECO:0000259" key="4">
    <source>
        <dbReference type="PROSITE" id="PS50112"/>
    </source>
</evidence>
<keyword evidence="7" id="KW-1185">Reference proteome</keyword>
<dbReference type="GO" id="GO:0006935">
    <property type="term" value="P:chemotaxis"/>
    <property type="evidence" value="ECO:0007669"/>
    <property type="project" value="UniProtKB-ARBA"/>
</dbReference>
<dbReference type="NCBIfam" id="TIGR00229">
    <property type="entry name" value="sensory_box"/>
    <property type="match status" value="2"/>
</dbReference>
<dbReference type="OrthoDB" id="9765776at2"/>
<evidence type="ECO:0008006" key="8">
    <source>
        <dbReference type="Google" id="ProtNLM"/>
    </source>
</evidence>
<keyword evidence="1" id="KW-0807">Transducer</keyword>
<dbReference type="GO" id="GO:0007165">
    <property type="term" value="P:signal transduction"/>
    <property type="evidence" value="ECO:0007669"/>
    <property type="project" value="UniProtKB-KW"/>
</dbReference>
<protein>
    <recommendedName>
        <fullName evidence="8">Chemotaxis protein</fullName>
    </recommendedName>
</protein>
<dbReference type="Pfam" id="PF08447">
    <property type="entry name" value="PAS_3"/>
    <property type="match status" value="2"/>
</dbReference>
<dbReference type="PROSITE" id="PS50113">
    <property type="entry name" value="PAC"/>
    <property type="match status" value="2"/>
</dbReference>
<feature type="coiled-coil region" evidence="2">
    <location>
        <begin position="8"/>
        <end position="35"/>
    </location>
</feature>
<dbReference type="GO" id="GO:0016020">
    <property type="term" value="C:membrane"/>
    <property type="evidence" value="ECO:0007669"/>
    <property type="project" value="InterPro"/>
</dbReference>
<dbReference type="SUPFAM" id="SSF55785">
    <property type="entry name" value="PYP-like sensor domain (PAS domain)"/>
    <property type="match status" value="2"/>
</dbReference>
<name>A0A0F5VDJ2_9GAMM</name>
<dbReference type="PROSITE" id="PS50112">
    <property type="entry name" value="PAS"/>
    <property type="match status" value="1"/>
</dbReference>
<dbReference type="Pfam" id="PF00015">
    <property type="entry name" value="MCPsignal"/>
    <property type="match status" value="1"/>
</dbReference>
<feature type="domain" description="PAS" evidence="4">
    <location>
        <begin position="160"/>
        <end position="190"/>
    </location>
</feature>
<dbReference type="RefSeq" id="WP_046220157.1">
    <property type="nucleotide sequence ID" value="NZ_JWYV01000005.1"/>
</dbReference>
<gene>
    <name evidence="6" type="ORF">KY46_08170</name>
</gene>
<sequence length="438" mass="48567">MFGLSNKNNITQDAYNTLQQQLQEARHTLAAISDSFASIEFTPSGEIIRANQHFLNTMGYSLNEIQGKHHRIFCTDETKKSQEYQQFWPQLSQGKQLKGLFQRITKSGQDIWLEASYCPVFDHEGIVYKVIKIASDTTARVADHHELASQTQAVSRSMAVIEFDLNGTILHANENFLATVGYTLDEIKGKHHRLFVSPAYAQTSEYQNFWSQLNQGQFMGGKFERVNKAGQPLWLEATYNPIFDASGKLYKVIKFATDITQTVILGQENSQLAYDMSVKTRQLSAEGSSSGNQAIEQMSQMVEALNSTSDVISQLEEQSKSITKMVDTISAIADQTNLLALNAAIEAARAGDQGRGFAVVADEVRQLASRTNESTVKIDNVVKQNSQFTTQAVTSMAEIIARAESSMEKVKEAGTSIQDIEASINDVVMAVQKMSEVS</sequence>
<accession>A0A0F5VDJ2</accession>
<evidence type="ECO:0000259" key="3">
    <source>
        <dbReference type="PROSITE" id="PS50111"/>
    </source>
</evidence>
<dbReference type="InterPro" id="IPR000700">
    <property type="entry name" value="PAS-assoc_C"/>
</dbReference>
<comment type="caution">
    <text evidence="6">The sequence shown here is derived from an EMBL/GenBank/DDBJ whole genome shotgun (WGS) entry which is preliminary data.</text>
</comment>
<dbReference type="CDD" id="cd00130">
    <property type="entry name" value="PAS"/>
    <property type="match status" value="2"/>
</dbReference>
<dbReference type="PANTHER" id="PTHR24422:SF10">
    <property type="entry name" value="CHEMOTAXIS PROTEIN METHYLTRANSFERASE 2"/>
    <property type="match status" value="1"/>
</dbReference>
<dbReference type="InterPro" id="IPR050903">
    <property type="entry name" value="Bact_Chemotaxis_MeTrfase"/>
</dbReference>
<evidence type="ECO:0000256" key="1">
    <source>
        <dbReference type="PROSITE-ProRule" id="PRU00284"/>
    </source>
</evidence>
<dbReference type="InterPro" id="IPR035965">
    <property type="entry name" value="PAS-like_dom_sf"/>
</dbReference>
<evidence type="ECO:0000259" key="5">
    <source>
        <dbReference type="PROSITE" id="PS50113"/>
    </source>
</evidence>
<dbReference type="PATRIC" id="fig|265726.11.peg.3763"/>
<evidence type="ECO:0000313" key="6">
    <source>
        <dbReference type="EMBL" id="KKD00236.1"/>
    </source>
</evidence>
<dbReference type="SMART" id="SM00086">
    <property type="entry name" value="PAC"/>
    <property type="match status" value="2"/>
</dbReference>
<dbReference type="PANTHER" id="PTHR24422">
    <property type="entry name" value="CHEMOTAXIS PROTEIN METHYLTRANSFERASE"/>
    <property type="match status" value="1"/>
</dbReference>
<organism evidence="6 7">
    <name type="scientific">Photobacterium halotolerans</name>
    <dbReference type="NCBI Taxonomy" id="265726"/>
    <lineage>
        <taxon>Bacteria</taxon>
        <taxon>Pseudomonadati</taxon>
        <taxon>Pseudomonadota</taxon>
        <taxon>Gammaproteobacteria</taxon>
        <taxon>Vibrionales</taxon>
        <taxon>Vibrionaceae</taxon>
        <taxon>Photobacterium</taxon>
    </lineage>
</organism>
<evidence type="ECO:0000313" key="7">
    <source>
        <dbReference type="Proteomes" id="UP000033633"/>
    </source>
</evidence>
<dbReference type="Gene3D" id="3.30.450.20">
    <property type="entry name" value="PAS domain"/>
    <property type="match status" value="2"/>
</dbReference>
<dbReference type="Gene3D" id="1.10.287.950">
    <property type="entry name" value="Methyl-accepting chemotaxis protein"/>
    <property type="match status" value="1"/>
</dbReference>
<evidence type="ECO:0000256" key="2">
    <source>
        <dbReference type="SAM" id="Coils"/>
    </source>
</evidence>